<gene>
    <name evidence="2" type="ORF">LX32DRAFT_256390</name>
</gene>
<dbReference type="EMBL" id="MU842837">
    <property type="protein sequence ID" value="KAK2031698.1"/>
    <property type="molecule type" value="Genomic_DNA"/>
</dbReference>
<keyword evidence="1" id="KW-1133">Transmembrane helix</keyword>
<organism evidence="2 3">
    <name type="scientific">Colletotrichum zoysiae</name>
    <dbReference type="NCBI Taxonomy" id="1216348"/>
    <lineage>
        <taxon>Eukaryota</taxon>
        <taxon>Fungi</taxon>
        <taxon>Dikarya</taxon>
        <taxon>Ascomycota</taxon>
        <taxon>Pezizomycotina</taxon>
        <taxon>Sordariomycetes</taxon>
        <taxon>Hypocreomycetidae</taxon>
        <taxon>Glomerellales</taxon>
        <taxon>Glomerellaceae</taxon>
        <taxon>Colletotrichum</taxon>
        <taxon>Colletotrichum graminicola species complex</taxon>
    </lineage>
</organism>
<evidence type="ECO:0000313" key="2">
    <source>
        <dbReference type="EMBL" id="KAK2031698.1"/>
    </source>
</evidence>
<name>A0AAD9HML3_9PEZI</name>
<keyword evidence="3" id="KW-1185">Reference proteome</keyword>
<comment type="caution">
    <text evidence="2">The sequence shown here is derived from an EMBL/GenBank/DDBJ whole genome shotgun (WGS) entry which is preliminary data.</text>
</comment>
<keyword evidence="1" id="KW-0472">Membrane</keyword>
<accession>A0AAD9HML3</accession>
<dbReference type="Proteomes" id="UP001232148">
    <property type="component" value="Unassembled WGS sequence"/>
</dbReference>
<proteinExistence type="predicted"/>
<evidence type="ECO:0000313" key="3">
    <source>
        <dbReference type="Proteomes" id="UP001232148"/>
    </source>
</evidence>
<evidence type="ECO:0000256" key="1">
    <source>
        <dbReference type="SAM" id="Phobius"/>
    </source>
</evidence>
<feature type="transmembrane region" description="Helical" evidence="1">
    <location>
        <begin position="109"/>
        <end position="127"/>
    </location>
</feature>
<dbReference type="AlphaFoldDB" id="A0AAD9HML3"/>
<protein>
    <submittedName>
        <fullName evidence="2">Uncharacterized protein</fullName>
    </submittedName>
</protein>
<reference evidence="2" key="1">
    <citation type="submission" date="2021-06" db="EMBL/GenBank/DDBJ databases">
        <title>Comparative genomics, transcriptomics and evolutionary studies reveal genomic signatures of adaptation to plant cell wall in hemibiotrophic fungi.</title>
        <authorList>
            <consortium name="DOE Joint Genome Institute"/>
            <person name="Baroncelli R."/>
            <person name="Diaz J.F."/>
            <person name="Benocci T."/>
            <person name="Peng M."/>
            <person name="Battaglia E."/>
            <person name="Haridas S."/>
            <person name="Andreopoulos W."/>
            <person name="Labutti K."/>
            <person name="Pangilinan J."/>
            <person name="Floch G.L."/>
            <person name="Makela M.R."/>
            <person name="Henrissat B."/>
            <person name="Grigoriev I.V."/>
            <person name="Crouch J.A."/>
            <person name="De Vries R.P."/>
            <person name="Sukno S.A."/>
            <person name="Thon M.R."/>
        </authorList>
    </citation>
    <scope>NUCLEOTIDE SEQUENCE</scope>
    <source>
        <strain evidence="2">MAFF235873</strain>
    </source>
</reference>
<keyword evidence="1" id="KW-0812">Transmembrane</keyword>
<sequence>MGTDLCRRSQHGSAQAERRDISSLALGWSGPPTRTPCRHSPTQRRVTFSVVDLELAVLATVTRSALPVVRSSISWLVGGHRHHVAGQQSAQVLARVGCRRKERRTHNKLSHLHMPGWLVVVVVVVLMDGG</sequence>